<evidence type="ECO:0000313" key="2">
    <source>
        <dbReference type="EMBL" id="KAK7241764.1"/>
    </source>
</evidence>
<feature type="region of interest" description="Disordered" evidence="1">
    <location>
        <begin position="18"/>
        <end position="41"/>
    </location>
</feature>
<keyword evidence="3" id="KW-1185">Reference proteome</keyword>
<dbReference type="EMBL" id="JBBJCI010000153">
    <property type="protein sequence ID" value="KAK7241764.1"/>
    <property type="molecule type" value="Genomic_DNA"/>
</dbReference>
<gene>
    <name evidence="2" type="ORF">SO694_00153042</name>
</gene>
<reference evidence="2 3" key="1">
    <citation type="submission" date="2024-03" db="EMBL/GenBank/DDBJ databases">
        <title>Aureococcus anophagefferens CCMP1851 and Kratosvirus quantuckense: Draft genome of a second virus-susceptible host strain in the model system.</title>
        <authorList>
            <person name="Chase E."/>
            <person name="Truchon A.R."/>
            <person name="Schepens W."/>
            <person name="Wilhelm S.W."/>
        </authorList>
    </citation>
    <scope>NUCLEOTIDE SEQUENCE [LARGE SCALE GENOMIC DNA]</scope>
    <source>
        <strain evidence="2 3">CCMP1851</strain>
    </source>
</reference>
<organism evidence="2 3">
    <name type="scientific">Aureococcus anophagefferens</name>
    <name type="common">Harmful bloom alga</name>
    <dbReference type="NCBI Taxonomy" id="44056"/>
    <lineage>
        <taxon>Eukaryota</taxon>
        <taxon>Sar</taxon>
        <taxon>Stramenopiles</taxon>
        <taxon>Ochrophyta</taxon>
        <taxon>Pelagophyceae</taxon>
        <taxon>Pelagomonadales</taxon>
        <taxon>Pelagomonadaceae</taxon>
        <taxon>Aureococcus</taxon>
    </lineage>
</organism>
<comment type="caution">
    <text evidence="2">The sequence shown here is derived from an EMBL/GenBank/DDBJ whole genome shotgun (WGS) entry which is preliminary data.</text>
</comment>
<proteinExistence type="predicted"/>
<dbReference type="Proteomes" id="UP001363151">
    <property type="component" value="Unassembled WGS sequence"/>
</dbReference>
<protein>
    <submittedName>
        <fullName evidence="2">Uncharacterized protein</fullName>
    </submittedName>
</protein>
<evidence type="ECO:0000256" key="1">
    <source>
        <dbReference type="SAM" id="MobiDB-lite"/>
    </source>
</evidence>
<accession>A0ABR1G009</accession>
<name>A0ABR1G009_AURAN</name>
<evidence type="ECO:0000313" key="3">
    <source>
        <dbReference type="Proteomes" id="UP001363151"/>
    </source>
</evidence>
<sequence>MFHFRIWSDRRDGLFASSADGAKAGRAAPSPSPAGPGRRRGRAAALEGVATVAAFDALHGFVHKKLPPAPRNLRAAKQPKFHYDGFGDGAATLPLGEPRVPLRLAAAGPSGRF</sequence>